<feature type="domain" description="AMP-binding enzyme C-terminal" evidence="4">
    <location>
        <begin position="411"/>
        <end position="486"/>
    </location>
</feature>
<dbReference type="CDD" id="cd05936">
    <property type="entry name" value="FC-FACS_FadD_like"/>
    <property type="match status" value="1"/>
</dbReference>
<keyword evidence="2 5" id="KW-0436">Ligase</keyword>
<comment type="caution">
    <text evidence="5">The sequence shown here is derived from an EMBL/GenBank/DDBJ whole genome shotgun (WGS) entry which is preliminary data.</text>
</comment>
<dbReference type="SUPFAM" id="SSF56801">
    <property type="entry name" value="Acetyl-CoA synthetase-like"/>
    <property type="match status" value="1"/>
</dbReference>
<dbReference type="Pfam" id="PF00501">
    <property type="entry name" value="AMP-binding"/>
    <property type="match status" value="1"/>
</dbReference>
<proteinExistence type="inferred from homology"/>
<dbReference type="PROSITE" id="PS00455">
    <property type="entry name" value="AMP_BINDING"/>
    <property type="match status" value="1"/>
</dbReference>
<dbReference type="EMBL" id="BSUJ01000001">
    <property type="protein sequence ID" value="GMA21861.1"/>
    <property type="molecule type" value="Genomic_DNA"/>
</dbReference>
<name>A0ABQ6HTV2_9MICO</name>
<dbReference type="InterPro" id="IPR000873">
    <property type="entry name" value="AMP-dep_synth/lig_dom"/>
</dbReference>
<evidence type="ECO:0000259" key="3">
    <source>
        <dbReference type="Pfam" id="PF00501"/>
    </source>
</evidence>
<dbReference type="PANTHER" id="PTHR43201:SF5">
    <property type="entry name" value="MEDIUM-CHAIN ACYL-COA LIGASE ACSF2, MITOCHONDRIAL"/>
    <property type="match status" value="1"/>
</dbReference>
<gene>
    <name evidence="5" type="primary">fadD</name>
    <name evidence="5" type="ORF">GCM10025862_38820</name>
</gene>
<evidence type="ECO:0000313" key="5">
    <source>
        <dbReference type="EMBL" id="GMA21861.1"/>
    </source>
</evidence>
<evidence type="ECO:0000259" key="4">
    <source>
        <dbReference type="Pfam" id="PF13193"/>
    </source>
</evidence>
<accession>A0ABQ6HTV2</accession>
<feature type="domain" description="AMP-dependent synthetase/ligase" evidence="3">
    <location>
        <begin position="10"/>
        <end position="361"/>
    </location>
</feature>
<dbReference type="RefSeq" id="WP_284285051.1">
    <property type="nucleotide sequence ID" value="NZ_BSUJ01000001.1"/>
</dbReference>
<organism evidence="5 6">
    <name type="scientific">Arsenicicoccus piscis</name>
    <dbReference type="NCBI Taxonomy" id="673954"/>
    <lineage>
        <taxon>Bacteria</taxon>
        <taxon>Bacillati</taxon>
        <taxon>Actinomycetota</taxon>
        <taxon>Actinomycetes</taxon>
        <taxon>Micrococcales</taxon>
        <taxon>Intrasporangiaceae</taxon>
        <taxon>Arsenicicoccus</taxon>
    </lineage>
</organism>
<dbReference type="InterPro" id="IPR020845">
    <property type="entry name" value="AMP-binding_CS"/>
</dbReference>
<sequence>MTNLAHNLLETARRHPDNTVVRLDEDETSYAGLVEQTANVAGWLRAKGVGPGDRVVLSLPNLPAFAVAYYAVLRLGAIVVPMNPLLKPREVEFYVRDSGAELVIGMAPDTAEGTAEAGGRFVPVTEIVEAAAGGGDITPVREVVERADDDTAVILYTSGTTGRPKGAELSHANLDINQRLTGEVLMTLTAEDTLMGCLPLFHVFGMTCVLNNAVATGAAVTLVPRFDPSAVLHAIERDRATIFVGVPTMYAAMLATARTMDPAPDLSSLRLCVSGGSSMPVEVMKAFEETFDCIVLEGYGLSETSPVASFNQPHQERKPGTIGTTIPGVDMMIMREDGSAAEVGEIGEIVIRGHNIMKGYWGRADATADAIRDGWFHSGDLGTIDDEGYLTIVDRAKDMIIRGGYNVYPREVEEVLYEHPGVAEAAVVGIPHPHYGEEVAAYVALRPDQQVSEQELVDFCKERVAAYKYPRVVHLIDGLPKGATGKILKRELPRD</sequence>
<dbReference type="PANTHER" id="PTHR43201">
    <property type="entry name" value="ACYL-COA SYNTHETASE"/>
    <property type="match status" value="1"/>
</dbReference>
<evidence type="ECO:0000256" key="2">
    <source>
        <dbReference type="ARBA" id="ARBA00022598"/>
    </source>
</evidence>
<dbReference type="GO" id="GO:0016874">
    <property type="term" value="F:ligase activity"/>
    <property type="evidence" value="ECO:0007669"/>
    <property type="project" value="UniProtKB-KW"/>
</dbReference>
<dbReference type="Gene3D" id="3.30.300.30">
    <property type="match status" value="1"/>
</dbReference>
<protein>
    <submittedName>
        <fullName evidence="5">Long-chain-fatty-acid--CoA ligase</fullName>
    </submittedName>
</protein>
<dbReference type="InterPro" id="IPR045851">
    <property type="entry name" value="AMP-bd_C_sf"/>
</dbReference>
<dbReference type="Proteomes" id="UP001157109">
    <property type="component" value="Unassembled WGS sequence"/>
</dbReference>
<evidence type="ECO:0000313" key="6">
    <source>
        <dbReference type="Proteomes" id="UP001157109"/>
    </source>
</evidence>
<reference evidence="6" key="1">
    <citation type="journal article" date="2019" name="Int. J. Syst. Evol. Microbiol.">
        <title>The Global Catalogue of Microorganisms (GCM) 10K type strain sequencing project: providing services to taxonomists for standard genome sequencing and annotation.</title>
        <authorList>
            <consortium name="The Broad Institute Genomics Platform"/>
            <consortium name="The Broad Institute Genome Sequencing Center for Infectious Disease"/>
            <person name="Wu L."/>
            <person name="Ma J."/>
        </authorList>
    </citation>
    <scope>NUCLEOTIDE SEQUENCE [LARGE SCALE GENOMIC DNA]</scope>
    <source>
        <strain evidence="6">NBRC 105830</strain>
    </source>
</reference>
<comment type="similarity">
    <text evidence="1">Belongs to the ATP-dependent AMP-binding enzyme family.</text>
</comment>
<dbReference type="InterPro" id="IPR025110">
    <property type="entry name" value="AMP-bd_C"/>
</dbReference>
<dbReference type="InterPro" id="IPR042099">
    <property type="entry name" value="ANL_N_sf"/>
</dbReference>
<keyword evidence="6" id="KW-1185">Reference proteome</keyword>
<dbReference type="Pfam" id="PF13193">
    <property type="entry name" value="AMP-binding_C"/>
    <property type="match status" value="1"/>
</dbReference>
<dbReference type="Gene3D" id="3.40.50.12780">
    <property type="entry name" value="N-terminal domain of ligase-like"/>
    <property type="match status" value="1"/>
</dbReference>
<evidence type="ECO:0000256" key="1">
    <source>
        <dbReference type="ARBA" id="ARBA00006432"/>
    </source>
</evidence>